<keyword evidence="3" id="KW-0408">Iron</keyword>
<dbReference type="SMART" id="SM01117">
    <property type="entry name" value="Cyt-b5"/>
    <property type="match status" value="1"/>
</dbReference>
<dbReference type="KEGG" id="wma:WM2015_779"/>
<gene>
    <name evidence="5" type="ORF">WM2015_779</name>
</gene>
<reference evidence="5 6" key="1">
    <citation type="submission" date="2015-07" db="EMBL/GenBank/DDBJ databases">
        <authorList>
            <person name="Noorani M."/>
        </authorList>
    </citation>
    <scope>NUCLEOTIDE SEQUENCE [LARGE SCALE GENOMIC DNA]</scope>
    <source>
        <strain evidence="5 6">KCTC 42284</strain>
    </source>
</reference>
<keyword evidence="6" id="KW-1185">Reference proteome</keyword>
<name>A0A0K0XU17_9GAMM</name>
<dbReference type="InterPro" id="IPR001199">
    <property type="entry name" value="Cyt_B5-like_heme/steroid-bd"/>
</dbReference>
<dbReference type="PANTHER" id="PTHR19359">
    <property type="entry name" value="CYTOCHROME B5"/>
    <property type="match status" value="1"/>
</dbReference>
<dbReference type="OrthoDB" id="8173637at2"/>
<dbReference type="Proteomes" id="UP000066624">
    <property type="component" value="Chromosome"/>
</dbReference>
<dbReference type="InterPro" id="IPR036400">
    <property type="entry name" value="Cyt_B5-like_heme/steroid_sf"/>
</dbReference>
<sequence>MKKLTFALFIAFWASAGTIAALAALDGGESTEAESDPAASEATYTLAEVAEHASLDDCWMAIEGVVYDFTDYVPAHPTPPTVLAPWCGREATEGMRTKGYGRDHSEAAWTLAERYRIGRLAE</sequence>
<evidence type="ECO:0000256" key="4">
    <source>
        <dbReference type="ARBA" id="ARBA00038168"/>
    </source>
</evidence>
<evidence type="ECO:0000256" key="1">
    <source>
        <dbReference type="ARBA" id="ARBA00022617"/>
    </source>
</evidence>
<dbReference type="SUPFAM" id="SSF55856">
    <property type="entry name" value="Cytochrome b5-like heme/steroid binding domain"/>
    <property type="match status" value="1"/>
</dbReference>
<evidence type="ECO:0000256" key="3">
    <source>
        <dbReference type="ARBA" id="ARBA00023004"/>
    </source>
</evidence>
<dbReference type="GO" id="GO:0046872">
    <property type="term" value="F:metal ion binding"/>
    <property type="evidence" value="ECO:0007669"/>
    <property type="project" value="UniProtKB-KW"/>
</dbReference>
<organism evidence="5 6">
    <name type="scientific">Wenzhouxiangella marina</name>
    <dbReference type="NCBI Taxonomy" id="1579979"/>
    <lineage>
        <taxon>Bacteria</taxon>
        <taxon>Pseudomonadati</taxon>
        <taxon>Pseudomonadota</taxon>
        <taxon>Gammaproteobacteria</taxon>
        <taxon>Chromatiales</taxon>
        <taxon>Wenzhouxiangellaceae</taxon>
        <taxon>Wenzhouxiangella</taxon>
    </lineage>
</organism>
<keyword evidence="2" id="KW-0479">Metal-binding</keyword>
<evidence type="ECO:0000313" key="6">
    <source>
        <dbReference type="Proteomes" id="UP000066624"/>
    </source>
</evidence>
<protein>
    <submittedName>
        <fullName evidence="5">Putative Ectothiorhodospira Vacuolata Cytochrome</fullName>
    </submittedName>
</protein>
<evidence type="ECO:0000256" key="2">
    <source>
        <dbReference type="ARBA" id="ARBA00022723"/>
    </source>
</evidence>
<dbReference type="Pfam" id="PF00173">
    <property type="entry name" value="Cyt-b5"/>
    <property type="match status" value="1"/>
</dbReference>
<dbReference type="AlphaFoldDB" id="A0A0K0XU17"/>
<keyword evidence="1" id="KW-0349">Heme</keyword>
<accession>A0A0K0XU17</accession>
<dbReference type="GO" id="GO:0020037">
    <property type="term" value="F:heme binding"/>
    <property type="evidence" value="ECO:0007669"/>
    <property type="project" value="TreeGrafter"/>
</dbReference>
<proteinExistence type="inferred from homology"/>
<dbReference type="InterPro" id="IPR050668">
    <property type="entry name" value="Cytochrome_b5"/>
</dbReference>
<comment type="similarity">
    <text evidence="4">Belongs to the cytochrome b5 family.</text>
</comment>
<dbReference type="EMBL" id="CP012154">
    <property type="protein sequence ID" value="AKS41160.1"/>
    <property type="molecule type" value="Genomic_DNA"/>
</dbReference>
<dbReference type="STRING" id="1579979.WM2015_779"/>
<evidence type="ECO:0000313" key="5">
    <source>
        <dbReference type="EMBL" id="AKS41160.1"/>
    </source>
</evidence>
<dbReference type="Gene3D" id="3.10.120.10">
    <property type="entry name" value="Cytochrome b5-like heme/steroid binding domain"/>
    <property type="match status" value="1"/>
</dbReference>
<dbReference type="GO" id="GO:0016020">
    <property type="term" value="C:membrane"/>
    <property type="evidence" value="ECO:0007669"/>
    <property type="project" value="TreeGrafter"/>
</dbReference>
<dbReference type="RefSeq" id="WP_082169415.1">
    <property type="nucleotide sequence ID" value="NZ_CP012154.1"/>
</dbReference>
<dbReference type="PROSITE" id="PS50255">
    <property type="entry name" value="CYTOCHROME_B5_2"/>
    <property type="match status" value="1"/>
</dbReference>